<dbReference type="AlphaFoldDB" id="A0A1Y2M163"/>
<keyword evidence="19" id="KW-1185">Reference proteome</keyword>
<keyword evidence="5" id="KW-0964">Secreted</keyword>
<dbReference type="InterPro" id="IPR052337">
    <property type="entry name" value="SAT4-like"/>
</dbReference>
<keyword evidence="8 16" id="KW-0732">Signal</keyword>
<evidence type="ECO:0000256" key="14">
    <source>
        <dbReference type="PROSITE-ProRule" id="PRU01356"/>
    </source>
</evidence>
<dbReference type="Pfam" id="PF05730">
    <property type="entry name" value="CFEM"/>
    <property type="match status" value="1"/>
</dbReference>
<evidence type="ECO:0000313" key="19">
    <source>
        <dbReference type="Proteomes" id="UP000193240"/>
    </source>
</evidence>
<evidence type="ECO:0000256" key="16">
    <source>
        <dbReference type="SAM" id="SignalP"/>
    </source>
</evidence>
<sequence>MRLLQLLLPLLASISLALAQSPGASALLAAVGQLSQCSQKCLLTAIDSSTCGATNVTCVCTNAKLQGDAEACLLTSCTLREALTTKNATAAICHAPVRDKSESARLTNIILCVVSVACGLIRIIYKAIYSIAELGWDDYTIILTLIAGVPSVVLIDRGALPNGLGKDVWTLPFQQITEFVRWLYVLEILYFFQMTLLKLTLLFFFLRIFPKGLIRTLIITTITFTALYGIAFVAVAIFQCHPISHYWMNWDKEHNDGQCINVNALAWSNAIISIVLDIWMLVLPLYEVFRLQLTWRKKLSVAIMFLVGTFVTVVSCLRLQSLVSFASSINPTWDQVDVVTWSAIEVNVGIICACLPTIRVILVRFFPSIMGTTKNSSQAYHAKYGYGNGSRGMGNTVGSRLGRMSGRGVNEITYTKTFEVQHTDNDEVELMQVDEFGKKNSNIKSSSTSVVSL</sequence>
<evidence type="ECO:0000256" key="12">
    <source>
        <dbReference type="ARBA" id="ARBA00023288"/>
    </source>
</evidence>
<keyword evidence="6" id="KW-0336">GPI-anchor</keyword>
<protein>
    <recommendedName>
        <fullName evidence="17">CFEM domain-containing protein</fullName>
    </recommendedName>
</protein>
<evidence type="ECO:0000256" key="13">
    <source>
        <dbReference type="ARBA" id="ARBA00038359"/>
    </source>
</evidence>
<dbReference type="SMART" id="SM00747">
    <property type="entry name" value="CFEM"/>
    <property type="match status" value="1"/>
</dbReference>
<keyword evidence="6" id="KW-0325">Glycoprotein</keyword>
<feature type="transmembrane region" description="Helical" evidence="15">
    <location>
        <begin position="301"/>
        <end position="326"/>
    </location>
</feature>
<dbReference type="OMA" id="LNMTYTY"/>
<evidence type="ECO:0000256" key="11">
    <source>
        <dbReference type="ARBA" id="ARBA00023157"/>
    </source>
</evidence>
<feature type="transmembrane region" description="Helical" evidence="15">
    <location>
        <begin position="217"/>
        <end position="238"/>
    </location>
</feature>
<feature type="disulfide bond" evidence="14">
    <location>
        <begin position="41"/>
        <end position="72"/>
    </location>
</feature>
<keyword evidence="12" id="KW-0449">Lipoprotein</keyword>
<feature type="disulfide bond" evidence="14">
    <location>
        <begin position="37"/>
        <end position="77"/>
    </location>
</feature>
<keyword evidence="9 15" id="KW-1133">Transmembrane helix</keyword>
<dbReference type="InterPro" id="IPR049326">
    <property type="entry name" value="Rhodopsin_dom_fungi"/>
</dbReference>
<feature type="chain" id="PRO_5012305294" description="CFEM domain-containing protein" evidence="16">
    <location>
        <begin position="20"/>
        <end position="453"/>
    </location>
</feature>
<evidence type="ECO:0000256" key="15">
    <source>
        <dbReference type="SAM" id="Phobius"/>
    </source>
</evidence>
<comment type="similarity">
    <text evidence="4">Belongs to the RBT5 family.</text>
</comment>
<dbReference type="InterPro" id="IPR008427">
    <property type="entry name" value="Extracellular_membr_CFEM_dom"/>
</dbReference>
<accession>A0A1Y2M163</accession>
<keyword evidence="7 15" id="KW-0812">Transmembrane</keyword>
<reference evidence="18 19" key="1">
    <citation type="journal article" date="2017" name="Genome Announc.">
        <title>Genome sequence of the saprophytic ascomycete Epicoccum nigrum ICMP 19927 strain isolated from New Zealand.</title>
        <authorList>
            <person name="Fokin M."/>
            <person name="Fleetwood D."/>
            <person name="Weir B.S."/>
            <person name="Villas-Boas S.G."/>
        </authorList>
    </citation>
    <scope>NUCLEOTIDE SEQUENCE [LARGE SCALE GENOMIC DNA]</scope>
    <source>
        <strain evidence="18 19">ICMP 19927</strain>
    </source>
</reference>
<comment type="similarity">
    <text evidence="13">Belongs to the SAT4 family.</text>
</comment>
<dbReference type="GO" id="GO:0005576">
    <property type="term" value="C:extracellular region"/>
    <property type="evidence" value="ECO:0007669"/>
    <property type="project" value="UniProtKB-SubCell"/>
</dbReference>
<feature type="domain" description="CFEM" evidence="17">
    <location>
        <begin position="8"/>
        <end position="120"/>
    </location>
</feature>
<dbReference type="Proteomes" id="UP000193240">
    <property type="component" value="Unassembled WGS sequence"/>
</dbReference>
<dbReference type="PANTHER" id="PTHR33048:SF143">
    <property type="entry name" value="EXTRACELLULAR MEMBRANE PROTEIN CFEM DOMAIN-CONTAINING PROTEIN-RELATED"/>
    <property type="match status" value="1"/>
</dbReference>
<gene>
    <name evidence="18" type="ORF">B5807_05898</name>
</gene>
<dbReference type="PANTHER" id="PTHR33048">
    <property type="entry name" value="PTH11-LIKE INTEGRAL MEMBRANE PROTEIN (AFU_ORTHOLOGUE AFUA_5G11245)"/>
    <property type="match status" value="1"/>
</dbReference>
<feature type="signal peptide" evidence="16">
    <location>
        <begin position="1"/>
        <end position="19"/>
    </location>
</feature>
<proteinExistence type="inferred from homology"/>
<dbReference type="Pfam" id="PF20684">
    <property type="entry name" value="Fung_rhodopsin"/>
    <property type="match status" value="1"/>
</dbReference>
<evidence type="ECO:0000256" key="7">
    <source>
        <dbReference type="ARBA" id="ARBA00022692"/>
    </source>
</evidence>
<evidence type="ECO:0000256" key="8">
    <source>
        <dbReference type="ARBA" id="ARBA00022729"/>
    </source>
</evidence>
<feature type="disulfide bond" evidence="14">
    <location>
        <begin position="51"/>
        <end position="58"/>
    </location>
</feature>
<evidence type="ECO:0000256" key="3">
    <source>
        <dbReference type="ARBA" id="ARBA00004613"/>
    </source>
</evidence>
<comment type="caution">
    <text evidence="14">Lacks conserved residue(s) required for the propagation of feature annotation.</text>
</comment>
<evidence type="ECO:0000259" key="17">
    <source>
        <dbReference type="PROSITE" id="PS52012"/>
    </source>
</evidence>
<feature type="transmembrane region" description="Helical" evidence="15">
    <location>
        <begin position="106"/>
        <end position="124"/>
    </location>
</feature>
<feature type="transmembrane region" description="Helical" evidence="15">
    <location>
        <begin position="136"/>
        <end position="155"/>
    </location>
</feature>
<dbReference type="STRING" id="105696.A0A1Y2M163"/>
<dbReference type="GO" id="GO:0098552">
    <property type="term" value="C:side of membrane"/>
    <property type="evidence" value="ECO:0007669"/>
    <property type="project" value="UniProtKB-KW"/>
</dbReference>
<organism evidence="18 19">
    <name type="scientific">Epicoccum nigrum</name>
    <name type="common">Soil fungus</name>
    <name type="synonym">Epicoccum purpurascens</name>
    <dbReference type="NCBI Taxonomy" id="105696"/>
    <lineage>
        <taxon>Eukaryota</taxon>
        <taxon>Fungi</taxon>
        <taxon>Dikarya</taxon>
        <taxon>Ascomycota</taxon>
        <taxon>Pezizomycotina</taxon>
        <taxon>Dothideomycetes</taxon>
        <taxon>Pleosporomycetidae</taxon>
        <taxon>Pleosporales</taxon>
        <taxon>Pleosporineae</taxon>
        <taxon>Didymellaceae</taxon>
        <taxon>Epicoccum</taxon>
    </lineage>
</organism>
<evidence type="ECO:0000256" key="4">
    <source>
        <dbReference type="ARBA" id="ARBA00010031"/>
    </source>
</evidence>
<evidence type="ECO:0000256" key="2">
    <source>
        <dbReference type="ARBA" id="ARBA00004589"/>
    </source>
</evidence>
<dbReference type="EMBL" id="KZ107843">
    <property type="protein sequence ID" value="OSS49884.1"/>
    <property type="molecule type" value="Genomic_DNA"/>
</dbReference>
<evidence type="ECO:0000313" key="18">
    <source>
        <dbReference type="EMBL" id="OSS49884.1"/>
    </source>
</evidence>
<evidence type="ECO:0000256" key="9">
    <source>
        <dbReference type="ARBA" id="ARBA00022989"/>
    </source>
</evidence>
<evidence type="ECO:0000256" key="10">
    <source>
        <dbReference type="ARBA" id="ARBA00023136"/>
    </source>
</evidence>
<feature type="disulfide bond" evidence="14">
    <location>
        <begin position="60"/>
        <end position="93"/>
    </location>
</feature>
<dbReference type="PROSITE" id="PS52012">
    <property type="entry name" value="CFEM"/>
    <property type="match status" value="1"/>
</dbReference>
<feature type="transmembrane region" description="Helical" evidence="15">
    <location>
        <begin position="182"/>
        <end position="205"/>
    </location>
</feature>
<evidence type="ECO:0000256" key="6">
    <source>
        <dbReference type="ARBA" id="ARBA00022622"/>
    </source>
</evidence>
<name>A0A1Y2M163_EPING</name>
<dbReference type="InParanoid" id="A0A1Y2M163"/>
<evidence type="ECO:0000256" key="1">
    <source>
        <dbReference type="ARBA" id="ARBA00004141"/>
    </source>
</evidence>
<keyword evidence="11 14" id="KW-1015">Disulfide bond</keyword>
<feature type="transmembrane region" description="Helical" evidence="15">
    <location>
        <begin position="270"/>
        <end position="289"/>
    </location>
</feature>
<evidence type="ECO:0000256" key="5">
    <source>
        <dbReference type="ARBA" id="ARBA00022525"/>
    </source>
</evidence>
<feature type="transmembrane region" description="Helical" evidence="15">
    <location>
        <begin position="346"/>
        <end position="366"/>
    </location>
</feature>
<comment type="subcellular location">
    <subcellularLocation>
        <location evidence="2">Membrane</location>
        <topology evidence="2">Lipid-anchor</topology>
        <topology evidence="2">GPI-anchor</topology>
    </subcellularLocation>
    <subcellularLocation>
        <location evidence="1">Membrane</location>
        <topology evidence="1">Multi-pass membrane protein</topology>
    </subcellularLocation>
    <subcellularLocation>
        <location evidence="3">Secreted</location>
    </subcellularLocation>
</comment>
<keyword evidence="10 15" id="KW-0472">Membrane</keyword>